<keyword evidence="1" id="KW-0732">Signal</keyword>
<accession>A0AA35SPN1</accession>
<evidence type="ECO:0000313" key="3">
    <source>
        <dbReference type="Proteomes" id="UP001174909"/>
    </source>
</evidence>
<reference evidence="2" key="1">
    <citation type="submission" date="2023-03" db="EMBL/GenBank/DDBJ databases">
        <authorList>
            <person name="Steffen K."/>
            <person name="Cardenas P."/>
        </authorList>
    </citation>
    <scope>NUCLEOTIDE SEQUENCE</scope>
</reference>
<dbReference type="Proteomes" id="UP001174909">
    <property type="component" value="Unassembled WGS sequence"/>
</dbReference>
<evidence type="ECO:0000313" key="2">
    <source>
        <dbReference type="EMBL" id="CAI8033935.1"/>
    </source>
</evidence>
<feature type="signal peptide" evidence="1">
    <location>
        <begin position="1"/>
        <end position="16"/>
    </location>
</feature>
<gene>
    <name evidence="2" type="ORF">GBAR_LOCUS19128</name>
</gene>
<sequence>MLFCLHLPLHFTTTHCLSLPLQAVSFNSECYFVFIFLSTSLPHIVYLYHCRDNCNAAAPPCLDVQLCCRIYPWP</sequence>
<feature type="chain" id="PRO_5041318433" description="Secreted protein" evidence="1">
    <location>
        <begin position="17"/>
        <end position="74"/>
    </location>
</feature>
<evidence type="ECO:0008006" key="4">
    <source>
        <dbReference type="Google" id="ProtNLM"/>
    </source>
</evidence>
<evidence type="ECO:0000256" key="1">
    <source>
        <dbReference type="SAM" id="SignalP"/>
    </source>
</evidence>
<dbReference type="AlphaFoldDB" id="A0AA35SPN1"/>
<comment type="caution">
    <text evidence="2">The sequence shown here is derived from an EMBL/GenBank/DDBJ whole genome shotgun (WGS) entry which is preliminary data.</text>
</comment>
<proteinExistence type="predicted"/>
<organism evidence="2 3">
    <name type="scientific">Geodia barretti</name>
    <name type="common">Barrett's horny sponge</name>
    <dbReference type="NCBI Taxonomy" id="519541"/>
    <lineage>
        <taxon>Eukaryota</taxon>
        <taxon>Metazoa</taxon>
        <taxon>Porifera</taxon>
        <taxon>Demospongiae</taxon>
        <taxon>Heteroscleromorpha</taxon>
        <taxon>Tetractinellida</taxon>
        <taxon>Astrophorina</taxon>
        <taxon>Geodiidae</taxon>
        <taxon>Geodia</taxon>
    </lineage>
</organism>
<name>A0AA35SPN1_GEOBA</name>
<dbReference type="EMBL" id="CASHTH010002704">
    <property type="protein sequence ID" value="CAI8033935.1"/>
    <property type="molecule type" value="Genomic_DNA"/>
</dbReference>
<protein>
    <recommendedName>
        <fullName evidence="4">Secreted protein</fullName>
    </recommendedName>
</protein>
<keyword evidence="3" id="KW-1185">Reference proteome</keyword>